<evidence type="ECO:0000256" key="5">
    <source>
        <dbReference type="ARBA" id="ARBA00022701"/>
    </source>
</evidence>
<dbReference type="Proteomes" id="UP000030748">
    <property type="component" value="Unassembled WGS sequence"/>
</dbReference>
<dbReference type="SUPFAM" id="SSF54648">
    <property type="entry name" value="DLC"/>
    <property type="match status" value="1"/>
</dbReference>
<dbReference type="GO" id="GO:0015031">
    <property type="term" value="P:protein transport"/>
    <property type="evidence" value="ECO:0007669"/>
    <property type="project" value="UniProtKB-KW"/>
</dbReference>
<keyword evidence="5 10" id="KW-0493">Microtubule</keyword>
<dbReference type="PhylomeDB" id="A0A022RS80"/>
<comment type="subcellular location">
    <subcellularLocation>
        <location evidence="2 10">Cytoplasm</location>
        <location evidence="2 10">Cytoskeleton</location>
    </subcellularLocation>
    <subcellularLocation>
        <location evidence="1">Nucleus</location>
    </subcellularLocation>
</comment>
<keyword evidence="3" id="KW-0813">Transport</keyword>
<keyword evidence="10" id="KW-0505">Motor protein</keyword>
<dbReference type="PANTHER" id="PTHR11886:SF85">
    <property type="entry name" value="DYNEIN LIGHT CHAIN"/>
    <property type="match status" value="1"/>
</dbReference>
<keyword evidence="10" id="KW-0243">Dynein</keyword>
<dbReference type="KEGG" id="egt:105952800"/>
<dbReference type="GO" id="GO:0045505">
    <property type="term" value="F:dynein intermediate chain binding"/>
    <property type="evidence" value="ECO:0000318"/>
    <property type="project" value="GO_Central"/>
</dbReference>
<sequence>MLEGKAIVRETDMPDALSNRAMELAYQALDLHESSEFQSIARFLKKNFDEFYGPTWHCVVGKDFGSCITHLNENYIMFCVDMIVFLLFKDGDELSHAIEEAVVVPLQKPAE</sequence>
<dbReference type="GO" id="GO:0005874">
    <property type="term" value="C:microtubule"/>
    <property type="evidence" value="ECO:0007669"/>
    <property type="project" value="UniProtKB-KW"/>
</dbReference>
<dbReference type="Gene3D" id="3.30.740.10">
    <property type="entry name" value="Protein Inhibitor Of Neuronal Nitric Oxide Synthase"/>
    <property type="match status" value="1"/>
</dbReference>
<keyword evidence="4 10" id="KW-0963">Cytoplasm</keyword>
<dbReference type="Pfam" id="PF01221">
    <property type="entry name" value="Dynein_light"/>
    <property type="match status" value="1"/>
</dbReference>
<evidence type="ECO:0000256" key="10">
    <source>
        <dbReference type="RuleBase" id="RU365010"/>
    </source>
</evidence>
<evidence type="ECO:0000256" key="4">
    <source>
        <dbReference type="ARBA" id="ARBA00022490"/>
    </source>
</evidence>
<evidence type="ECO:0000313" key="11">
    <source>
        <dbReference type="EMBL" id="EYU41785.1"/>
    </source>
</evidence>
<keyword evidence="9" id="KW-0539">Nucleus</keyword>
<keyword evidence="7" id="KW-0653">Protein transport</keyword>
<evidence type="ECO:0000256" key="8">
    <source>
        <dbReference type="ARBA" id="ARBA00023212"/>
    </source>
</evidence>
<evidence type="ECO:0000256" key="3">
    <source>
        <dbReference type="ARBA" id="ARBA00022448"/>
    </source>
</evidence>
<proteinExistence type="inferred from homology"/>
<gene>
    <name evidence="11" type="ORF">MIMGU_mgv1a016686mg</name>
</gene>
<protein>
    <recommendedName>
        <fullName evidence="10">Dynein light chain</fullName>
    </recommendedName>
</protein>
<keyword evidence="12" id="KW-1185">Reference proteome</keyword>
<reference evidence="11 12" key="1">
    <citation type="journal article" date="2013" name="Proc. Natl. Acad. Sci. U.S.A.">
        <title>Fine-scale variation in meiotic recombination in Mimulus inferred from population shotgun sequencing.</title>
        <authorList>
            <person name="Hellsten U."/>
            <person name="Wright K.M."/>
            <person name="Jenkins J."/>
            <person name="Shu S."/>
            <person name="Yuan Y."/>
            <person name="Wessler S.R."/>
            <person name="Schmutz J."/>
            <person name="Willis J.H."/>
            <person name="Rokhsar D.S."/>
        </authorList>
    </citation>
    <scope>NUCLEOTIDE SEQUENCE [LARGE SCALE GENOMIC DNA]</scope>
    <source>
        <strain evidence="12">cv. DUN x IM62</strain>
    </source>
</reference>
<keyword evidence="8 10" id="KW-0206">Cytoskeleton</keyword>
<evidence type="ECO:0000313" key="12">
    <source>
        <dbReference type="Proteomes" id="UP000030748"/>
    </source>
</evidence>
<keyword evidence="6" id="KW-0509">mRNA transport</keyword>
<name>A0A022RS80_ERYGU</name>
<evidence type="ECO:0000256" key="1">
    <source>
        <dbReference type="ARBA" id="ARBA00004123"/>
    </source>
</evidence>
<dbReference type="SMART" id="SM01375">
    <property type="entry name" value="Dynein_light"/>
    <property type="match status" value="1"/>
</dbReference>
<organism evidence="11 12">
    <name type="scientific">Erythranthe guttata</name>
    <name type="common">Yellow monkey flower</name>
    <name type="synonym">Mimulus guttatus</name>
    <dbReference type="NCBI Taxonomy" id="4155"/>
    <lineage>
        <taxon>Eukaryota</taxon>
        <taxon>Viridiplantae</taxon>
        <taxon>Streptophyta</taxon>
        <taxon>Embryophyta</taxon>
        <taxon>Tracheophyta</taxon>
        <taxon>Spermatophyta</taxon>
        <taxon>Magnoliopsida</taxon>
        <taxon>eudicotyledons</taxon>
        <taxon>Gunneridae</taxon>
        <taxon>Pentapetalae</taxon>
        <taxon>asterids</taxon>
        <taxon>lamiids</taxon>
        <taxon>Lamiales</taxon>
        <taxon>Phrymaceae</taxon>
        <taxon>Erythranthe</taxon>
    </lineage>
</organism>
<evidence type="ECO:0000256" key="2">
    <source>
        <dbReference type="ARBA" id="ARBA00004245"/>
    </source>
</evidence>
<dbReference type="GO" id="GO:0051028">
    <property type="term" value="P:mRNA transport"/>
    <property type="evidence" value="ECO:0007669"/>
    <property type="project" value="UniProtKB-KW"/>
</dbReference>
<dbReference type="InterPro" id="IPR001372">
    <property type="entry name" value="Dynein_light_chain_typ-1/2"/>
</dbReference>
<dbReference type="GO" id="GO:0005868">
    <property type="term" value="C:cytoplasmic dynein complex"/>
    <property type="evidence" value="ECO:0000318"/>
    <property type="project" value="GO_Central"/>
</dbReference>
<dbReference type="OrthoDB" id="10033309at2759"/>
<dbReference type="GO" id="GO:0005634">
    <property type="term" value="C:nucleus"/>
    <property type="evidence" value="ECO:0007669"/>
    <property type="project" value="UniProtKB-SubCell"/>
</dbReference>
<dbReference type="eggNOG" id="KOG3430">
    <property type="taxonomic scope" value="Eukaryota"/>
</dbReference>
<dbReference type="STRING" id="4155.A0A022RS80"/>
<evidence type="ECO:0000256" key="6">
    <source>
        <dbReference type="ARBA" id="ARBA00022816"/>
    </source>
</evidence>
<dbReference type="OMA" id="AYGPAWN"/>
<evidence type="ECO:0000256" key="7">
    <source>
        <dbReference type="ARBA" id="ARBA00022927"/>
    </source>
</evidence>
<dbReference type="GO" id="GO:0007017">
    <property type="term" value="P:microtubule-based process"/>
    <property type="evidence" value="ECO:0007669"/>
    <property type="project" value="InterPro"/>
</dbReference>
<comment type="similarity">
    <text evidence="10">Belongs to the dynein light chain family.</text>
</comment>
<dbReference type="EMBL" id="KI630319">
    <property type="protein sequence ID" value="EYU41785.1"/>
    <property type="molecule type" value="Genomic_DNA"/>
</dbReference>
<dbReference type="InterPro" id="IPR037177">
    <property type="entry name" value="DLC_sf"/>
</dbReference>
<evidence type="ECO:0000256" key="9">
    <source>
        <dbReference type="ARBA" id="ARBA00023242"/>
    </source>
</evidence>
<accession>A0A022RS80</accession>
<dbReference type="PANTHER" id="PTHR11886">
    <property type="entry name" value="DYNEIN LIGHT CHAIN"/>
    <property type="match status" value="1"/>
</dbReference>
<dbReference type="AlphaFoldDB" id="A0A022RS80"/>
<dbReference type="FunFam" id="3.30.740.10:FF:000005">
    <property type="entry name" value="Dynein light chain"/>
    <property type="match status" value="1"/>
</dbReference>